<comment type="caution">
    <text evidence="9">The sequence shown here is derived from an EMBL/GenBank/DDBJ whole genome shotgun (WGS) entry which is preliminary data.</text>
</comment>
<feature type="compositionally biased region" description="Pro residues" evidence="7">
    <location>
        <begin position="137"/>
        <end position="155"/>
    </location>
</feature>
<feature type="compositionally biased region" description="Polar residues" evidence="7">
    <location>
        <begin position="323"/>
        <end position="354"/>
    </location>
</feature>
<keyword evidence="5" id="KW-0804">Transcription</keyword>
<gene>
    <name evidence="9" type="ORF">R3P38DRAFT_3313695</name>
</gene>
<feature type="compositionally biased region" description="Pro residues" evidence="7">
    <location>
        <begin position="374"/>
        <end position="383"/>
    </location>
</feature>
<protein>
    <submittedName>
        <fullName evidence="9">GATA-type domain-containing protein</fullName>
    </submittedName>
</protein>
<dbReference type="Pfam" id="PF00320">
    <property type="entry name" value="GATA"/>
    <property type="match status" value="1"/>
</dbReference>
<dbReference type="Gene3D" id="3.30.50.10">
    <property type="entry name" value="Erythroid Transcription Factor GATA-1, subunit A"/>
    <property type="match status" value="1"/>
</dbReference>
<evidence type="ECO:0000256" key="1">
    <source>
        <dbReference type="ARBA" id="ARBA00022723"/>
    </source>
</evidence>
<proteinExistence type="predicted"/>
<dbReference type="PROSITE" id="PS50114">
    <property type="entry name" value="GATA_ZN_FINGER_2"/>
    <property type="match status" value="1"/>
</dbReference>
<feature type="region of interest" description="Disordered" evidence="7">
    <location>
        <begin position="512"/>
        <end position="563"/>
    </location>
</feature>
<feature type="region of interest" description="Disordered" evidence="7">
    <location>
        <begin position="11"/>
        <end position="266"/>
    </location>
</feature>
<feature type="compositionally biased region" description="Low complexity" evidence="7">
    <location>
        <begin position="69"/>
        <end position="86"/>
    </location>
</feature>
<dbReference type="GO" id="GO:0006355">
    <property type="term" value="P:regulation of DNA-templated transcription"/>
    <property type="evidence" value="ECO:0007669"/>
    <property type="project" value="InterPro"/>
</dbReference>
<feature type="compositionally biased region" description="Pro residues" evidence="7">
    <location>
        <begin position="232"/>
        <end position="249"/>
    </location>
</feature>
<feature type="compositionally biased region" description="Low complexity" evidence="7">
    <location>
        <begin position="355"/>
        <end position="373"/>
    </location>
</feature>
<feature type="compositionally biased region" description="Basic and acidic residues" evidence="7">
    <location>
        <begin position="554"/>
        <end position="563"/>
    </location>
</feature>
<dbReference type="PANTHER" id="PTHR47172:SF24">
    <property type="entry name" value="GATA ZINC FINGER DOMAIN-CONTAINING PROTEIN 14-RELATED"/>
    <property type="match status" value="1"/>
</dbReference>
<organism evidence="9 10">
    <name type="scientific">Favolaschia claudopus</name>
    <dbReference type="NCBI Taxonomy" id="2862362"/>
    <lineage>
        <taxon>Eukaryota</taxon>
        <taxon>Fungi</taxon>
        <taxon>Dikarya</taxon>
        <taxon>Basidiomycota</taxon>
        <taxon>Agaricomycotina</taxon>
        <taxon>Agaricomycetes</taxon>
        <taxon>Agaricomycetidae</taxon>
        <taxon>Agaricales</taxon>
        <taxon>Marasmiineae</taxon>
        <taxon>Mycenaceae</taxon>
        <taxon>Favolaschia</taxon>
    </lineage>
</organism>
<feature type="region of interest" description="Disordered" evidence="7">
    <location>
        <begin position="307"/>
        <end position="472"/>
    </location>
</feature>
<accession>A0AAW0C227</accession>
<evidence type="ECO:0000256" key="7">
    <source>
        <dbReference type="SAM" id="MobiDB-lite"/>
    </source>
</evidence>
<evidence type="ECO:0000256" key="2">
    <source>
        <dbReference type="ARBA" id="ARBA00022771"/>
    </source>
</evidence>
<feature type="compositionally biased region" description="Pro residues" evidence="7">
    <location>
        <begin position="15"/>
        <end position="25"/>
    </location>
</feature>
<keyword evidence="2 6" id="KW-0863">Zinc-finger</keyword>
<dbReference type="SMART" id="SM00401">
    <property type="entry name" value="ZnF_GATA"/>
    <property type="match status" value="1"/>
</dbReference>
<keyword evidence="3" id="KW-0862">Zinc</keyword>
<feature type="compositionally biased region" description="Pro residues" evidence="7">
    <location>
        <begin position="167"/>
        <end position="176"/>
    </location>
</feature>
<evidence type="ECO:0000313" key="10">
    <source>
        <dbReference type="Proteomes" id="UP001362999"/>
    </source>
</evidence>
<dbReference type="CDD" id="cd00202">
    <property type="entry name" value="ZnF_GATA"/>
    <property type="match status" value="1"/>
</dbReference>
<dbReference type="GO" id="GO:0008270">
    <property type="term" value="F:zinc ion binding"/>
    <property type="evidence" value="ECO:0007669"/>
    <property type="project" value="UniProtKB-KW"/>
</dbReference>
<name>A0AAW0C227_9AGAR</name>
<keyword evidence="10" id="KW-1185">Reference proteome</keyword>
<keyword evidence="4" id="KW-0805">Transcription regulation</keyword>
<dbReference type="InterPro" id="IPR013088">
    <property type="entry name" value="Znf_NHR/GATA"/>
</dbReference>
<feature type="compositionally biased region" description="Acidic residues" evidence="7">
    <location>
        <begin position="542"/>
        <end position="553"/>
    </location>
</feature>
<feature type="domain" description="GATA-type" evidence="8">
    <location>
        <begin position="476"/>
        <end position="524"/>
    </location>
</feature>
<feature type="compositionally biased region" description="Basic and acidic residues" evidence="7">
    <location>
        <begin position="394"/>
        <end position="405"/>
    </location>
</feature>
<dbReference type="PANTHER" id="PTHR47172">
    <property type="entry name" value="OS01G0976800 PROTEIN"/>
    <property type="match status" value="1"/>
</dbReference>
<evidence type="ECO:0000256" key="6">
    <source>
        <dbReference type="PROSITE-ProRule" id="PRU00094"/>
    </source>
</evidence>
<dbReference type="EMBL" id="JAWWNJ010000024">
    <property type="protein sequence ID" value="KAK7031668.1"/>
    <property type="molecule type" value="Genomic_DNA"/>
</dbReference>
<evidence type="ECO:0000313" key="9">
    <source>
        <dbReference type="EMBL" id="KAK7031668.1"/>
    </source>
</evidence>
<feature type="compositionally biased region" description="Low complexity" evidence="7">
    <location>
        <begin position="28"/>
        <end position="56"/>
    </location>
</feature>
<sequence length="563" mass="60308">MASEGRYMYYDYSYAPPPSYQPPRPIRSDSGSSSSQPPQSPVQQPHSHASQPQYSSHRASLSYPPPPQQQYAPGPAYVSPASSASPQQWTQGSWGQPQQQYTPPPPSADAQQYNSIPPPPARPPSNEQPQRGWSQPSYPPPVPPPPLGYSPPPRRPQSGESQQRVYAPPPAPSPDSPDPRQSHVHIHSHPPPPPHSSYRPQLQSYHPPPHQSPPQQPLSHRGVRRRDSTPASAPPAPIHAAAPQPPTPEPVSYSQYPPPPTNPIDFNKLVNSYHMILEAGKSLAAPRTSPGAVDRMLDNASYAAHILDGASGGPPQVHPYQSRPLSSTTRASPVTVQPPTSVQQHPYSQLQRVHSASTSSSVSDGGRTPATYTHPPPGPPMHSPPVQSTSSSIRAKEVSPREGKAKIKTSSSPAHGKAAAAGLHGQPKESGSDGPPVLAASPSKPKSHQLEDFFPNAPATDISGSGRAKDSGIQTCLGCGATSTPEWRRGPLGPRTLCNACGLVYAKLVKKRMREEARTSGSARPPNSYDSRPGQSQKEETPEAESEDGDEEPSYDRPRMPGR</sequence>
<evidence type="ECO:0000256" key="3">
    <source>
        <dbReference type="ARBA" id="ARBA00022833"/>
    </source>
</evidence>
<evidence type="ECO:0000256" key="5">
    <source>
        <dbReference type="ARBA" id="ARBA00023163"/>
    </source>
</evidence>
<feature type="compositionally biased region" description="Pro residues" evidence="7">
    <location>
        <begin position="206"/>
        <end position="216"/>
    </location>
</feature>
<keyword evidence="1" id="KW-0479">Metal-binding</keyword>
<dbReference type="SUPFAM" id="SSF57716">
    <property type="entry name" value="Glucocorticoid receptor-like (DNA-binding domain)"/>
    <property type="match status" value="1"/>
</dbReference>
<feature type="compositionally biased region" description="Low complexity" evidence="7">
    <location>
        <begin position="196"/>
        <end position="205"/>
    </location>
</feature>
<dbReference type="Proteomes" id="UP001362999">
    <property type="component" value="Unassembled WGS sequence"/>
</dbReference>
<dbReference type="GO" id="GO:0043565">
    <property type="term" value="F:sequence-specific DNA binding"/>
    <property type="evidence" value="ECO:0007669"/>
    <property type="project" value="InterPro"/>
</dbReference>
<evidence type="ECO:0000256" key="4">
    <source>
        <dbReference type="ARBA" id="ARBA00023015"/>
    </source>
</evidence>
<reference evidence="9 10" key="1">
    <citation type="journal article" date="2024" name="J Genomics">
        <title>Draft genome sequencing and assembly of Favolaschia claudopus CIRM-BRFM 2984 isolated from oak limbs.</title>
        <authorList>
            <person name="Navarro D."/>
            <person name="Drula E."/>
            <person name="Chaduli D."/>
            <person name="Cazenave R."/>
            <person name="Ahrendt S."/>
            <person name="Wang J."/>
            <person name="Lipzen A."/>
            <person name="Daum C."/>
            <person name="Barry K."/>
            <person name="Grigoriev I.V."/>
            <person name="Favel A."/>
            <person name="Rosso M.N."/>
            <person name="Martin F."/>
        </authorList>
    </citation>
    <scope>NUCLEOTIDE SEQUENCE [LARGE SCALE GENOMIC DNA]</scope>
    <source>
        <strain evidence="9 10">CIRM-BRFM 2984</strain>
    </source>
</reference>
<feature type="compositionally biased region" description="Low complexity" evidence="7">
    <location>
        <begin position="414"/>
        <end position="425"/>
    </location>
</feature>
<feature type="compositionally biased region" description="Polar residues" evidence="7">
    <location>
        <begin position="125"/>
        <end position="135"/>
    </location>
</feature>
<dbReference type="AlphaFoldDB" id="A0AAW0C227"/>
<dbReference type="InterPro" id="IPR000679">
    <property type="entry name" value="Znf_GATA"/>
</dbReference>
<evidence type="ECO:0000259" key="8">
    <source>
        <dbReference type="PROSITE" id="PS50114"/>
    </source>
</evidence>